<dbReference type="KEGG" id="taci:TDSAC_1788"/>
<evidence type="ECO:0008006" key="4">
    <source>
        <dbReference type="Google" id="ProtNLM"/>
    </source>
</evidence>
<dbReference type="Proteomes" id="UP000244792">
    <property type="component" value="Chromosome"/>
</dbReference>
<evidence type="ECO:0000313" key="3">
    <source>
        <dbReference type="Proteomes" id="UP000244792"/>
    </source>
</evidence>
<protein>
    <recommendedName>
        <fullName evidence="4">GTP cyclohydrolase 1 type 2, NIF3 family</fullName>
    </recommendedName>
</protein>
<accession>A0A2R4W304</accession>
<reference evidence="2 3" key="1">
    <citation type="submission" date="2017-04" db="EMBL/GenBank/DDBJ databases">
        <title>Genomic insights into metabolism of Thermodesulfobium acidiphilum.</title>
        <authorList>
            <person name="Toshchakov S.V."/>
            <person name="Frolov E.N."/>
            <person name="Kublanov I.V."/>
            <person name="Samarov N.I."/>
            <person name="Novikov A."/>
            <person name="Lebedinsky A.V."/>
            <person name="Bonch-Osmolovskaya E.A."/>
            <person name="Chernyh N.A."/>
        </authorList>
    </citation>
    <scope>NUCLEOTIDE SEQUENCE [LARGE SCALE GENOMIC DNA]</scope>
    <source>
        <strain evidence="2 3">3127-1</strain>
    </source>
</reference>
<keyword evidence="1" id="KW-0175">Coiled coil</keyword>
<dbReference type="InterPro" id="IPR036069">
    <property type="entry name" value="DUF34/NIF3_sf"/>
</dbReference>
<evidence type="ECO:0000256" key="1">
    <source>
        <dbReference type="SAM" id="Coils"/>
    </source>
</evidence>
<dbReference type="AlphaFoldDB" id="A0A2R4W304"/>
<gene>
    <name evidence="2" type="ORF">TDSAC_1788</name>
</gene>
<evidence type="ECO:0000313" key="2">
    <source>
        <dbReference type="EMBL" id="AWB11124.1"/>
    </source>
</evidence>
<keyword evidence="3" id="KW-1185">Reference proteome</keyword>
<sequence>MKLGEIYKLAINMGIEADPRGKEEVFRYLEKIKKDYEELNEKKKARFDKELLENPYSDSRILNGKEDQIIKGILVGIDMEVPEIVLADKLREKGERIDLILAHHPEGKSLPGLEGVMHIQEDILFSQGIPINLAENLMGNRIAEVSRSVHPANHNRAVDAAKLLGFAFMNIHTPADNIVTKFLTELFAEKKPETIGEIVDILLEIPEYQDAQAHNFGPKIVNGSEKNRCGKIWVDMTGGTSGSKNAYEKLSVAGIGTIVGMHMKEDHLEEAKKFGINVVIAGHMPSDSIGMNFILDEIEKNGVNIIPTSGLCRVKR</sequence>
<feature type="coiled-coil region" evidence="1">
    <location>
        <begin position="22"/>
        <end position="49"/>
    </location>
</feature>
<organism evidence="2 3">
    <name type="scientific">Thermodesulfobium acidiphilum</name>
    <dbReference type="NCBI Taxonomy" id="1794699"/>
    <lineage>
        <taxon>Bacteria</taxon>
        <taxon>Pseudomonadati</taxon>
        <taxon>Thermodesulfobiota</taxon>
        <taxon>Thermodesulfobiia</taxon>
        <taxon>Thermodesulfobiales</taxon>
        <taxon>Thermodesulfobiaceae</taxon>
        <taxon>Thermodesulfobium</taxon>
    </lineage>
</organism>
<proteinExistence type="predicted"/>
<dbReference type="EMBL" id="CP020921">
    <property type="protein sequence ID" value="AWB11124.1"/>
    <property type="molecule type" value="Genomic_DNA"/>
</dbReference>
<dbReference type="SUPFAM" id="SSF102705">
    <property type="entry name" value="NIF3 (NGG1p interacting factor 3)-like"/>
    <property type="match status" value="1"/>
</dbReference>
<dbReference type="RefSeq" id="WP_108310218.1">
    <property type="nucleotide sequence ID" value="NZ_CP020921.1"/>
</dbReference>
<name>A0A2R4W304_THEAF</name>
<dbReference type="OrthoDB" id="9798371at2"/>